<name>A0A1I7Z9X0_9BILA</name>
<evidence type="ECO:0000313" key="2">
    <source>
        <dbReference type="Proteomes" id="UP000095287"/>
    </source>
</evidence>
<dbReference type="AlphaFoldDB" id="A0A1I7Z9X0"/>
<proteinExistence type="predicted"/>
<evidence type="ECO:0000313" key="3">
    <source>
        <dbReference type="WBParaSite" id="L893_g24239.t1"/>
    </source>
</evidence>
<reference evidence="3" key="1">
    <citation type="submission" date="2016-11" db="UniProtKB">
        <authorList>
            <consortium name="WormBaseParasite"/>
        </authorList>
    </citation>
    <scope>IDENTIFICATION</scope>
</reference>
<dbReference type="WBParaSite" id="L893_g24239.t1">
    <property type="protein sequence ID" value="L893_g24239.t1"/>
    <property type="gene ID" value="L893_g24239"/>
</dbReference>
<accession>A0A1I7Z9X0</accession>
<dbReference type="Proteomes" id="UP000095287">
    <property type="component" value="Unplaced"/>
</dbReference>
<dbReference type="Pfam" id="PF17226">
    <property type="entry name" value="MTA_R1"/>
    <property type="match status" value="1"/>
</dbReference>
<evidence type="ECO:0000259" key="1">
    <source>
        <dbReference type="Pfam" id="PF17226"/>
    </source>
</evidence>
<keyword evidence="2" id="KW-1185">Reference proteome</keyword>
<dbReference type="InterPro" id="IPR035170">
    <property type="entry name" value="MTA1_R1"/>
</dbReference>
<sequence length="89" mass="9821">MSKVARKIVPKSIFNIRKSSRAPFIAIDGTAIKQFCQTREAAEIARVIKLVKPRLPQVIIDSHLELHSQNLAQLHKAHATSAAGTPSRL</sequence>
<organism evidence="2 3">
    <name type="scientific">Steinernema glaseri</name>
    <dbReference type="NCBI Taxonomy" id="37863"/>
    <lineage>
        <taxon>Eukaryota</taxon>
        <taxon>Metazoa</taxon>
        <taxon>Ecdysozoa</taxon>
        <taxon>Nematoda</taxon>
        <taxon>Chromadorea</taxon>
        <taxon>Rhabditida</taxon>
        <taxon>Tylenchina</taxon>
        <taxon>Panagrolaimomorpha</taxon>
        <taxon>Strongyloidoidea</taxon>
        <taxon>Steinernematidae</taxon>
        <taxon>Steinernema</taxon>
    </lineage>
</organism>
<feature type="domain" description="Metastasis-associated protein MTA1 R1" evidence="1">
    <location>
        <begin position="1"/>
        <end position="50"/>
    </location>
</feature>
<protein>
    <submittedName>
        <fullName evidence="3">MTA_R1 domain-containing protein</fullName>
    </submittedName>
</protein>